<dbReference type="EMBL" id="JACVEW010000008">
    <property type="protein sequence ID" value="MBP0048468.1"/>
    <property type="molecule type" value="Genomic_DNA"/>
</dbReference>
<evidence type="ECO:0000256" key="8">
    <source>
        <dbReference type="HAMAP-Rule" id="MF_00972"/>
    </source>
</evidence>
<feature type="domain" description="CMP/dCMP-type deaminase" evidence="9">
    <location>
        <begin position="6"/>
        <end position="115"/>
    </location>
</feature>
<dbReference type="InterPro" id="IPR016193">
    <property type="entry name" value="Cytidine_deaminase-like"/>
</dbReference>
<evidence type="ECO:0000256" key="5">
    <source>
        <dbReference type="ARBA" id="ARBA00022801"/>
    </source>
</evidence>
<proteinExistence type="inferred from homology"/>
<keyword evidence="3 8" id="KW-0819">tRNA processing</keyword>
<keyword evidence="4 8" id="KW-0479">Metal-binding</keyword>
<dbReference type="CDD" id="cd01285">
    <property type="entry name" value="nucleoside_deaminase"/>
    <property type="match status" value="1"/>
</dbReference>
<dbReference type="InterPro" id="IPR002125">
    <property type="entry name" value="CMP_dCMP_dom"/>
</dbReference>
<dbReference type="EC" id="3.5.4.33" evidence="8"/>
<comment type="similarity">
    <text evidence="1">Belongs to the cytidine and deoxycytidylate deaminase family. ADAT2 subfamily.</text>
</comment>
<dbReference type="HAMAP" id="MF_00972">
    <property type="entry name" value="tRNA_aden_deaminase"/>
    <property type="match status" value="1"/>
</dbReference>
<comment type="cofactor">
    <cofactor evidence="8">
        <name>Zn(2+)</name>
        <dbReference type="ChEBI" id="CHEBI:29105"/>
    </cofactor>
    <text evidence="8">Binds 1 zinc ion per subunit.</text>
</comment>
<evidence type="ECO:0000256" key="3">
    <source>
        <dbReference type="ARBA" id="ARBA00022694"/>
    </source>
</evidence>
<feature type="binding site" evidence="8">
    <location>
        <position position="87"/>
    </location>
    <ligand>
        <name>Zn(2+)</name>
        <dbReference type="ChEBI" id="CHEBI:29105"/>
        <note>catalytic</note>
    </ligand>
</feature>
<dbReference type="InterPro" id="IPR016192">
    <property type="entry name" value="APOBEC/CMP_deaminase_Zn-bd"/>
</dbReference>
<accession>A0ABS3Z9T5</accession>
<feature type="binding site" evidence="8">
    <location>
        <position position="57"/>
    </location>
    <ligand>
        <name>Zn(2+)</name>
        <dbReference type="ChEBI" id="CHEBI:29105"/>
        <note>catalytic</note>
    </ligand>
</feature>
<sequence length="164" mass="17714">MSDQESKDQVFMRQALALAERAAEAGEVPVGALVVLDGQVVGEGWNHPISGHDPTAHAEIMALRDAAARVGNYRLPGAELYVTIEPCTMCAGAIVHARIGRVVFGATEPKAGAVVSNAHTFDQSWLNHWPDYQGGVLADECSARISAFFRARREARRREKMSGS</sequence>
<gene>
    <name evidence="8 10" type="primary">tadA</name>
    <name evidence="10" type="ORF">H9C73_06945</name>
</gene>
<dbReference type="PANTHER" id="PTHR11079">
    <property type="entry name" value="CYTOSINE DEAMINASE FAMILY MEMBER"/>
    <property type="match status" value="1"/>
</dbReference>
<evidence type="ECO:0000313" key="10">
    <source>
        <dbReference type="EMBL" id="MBP0048468.1"/>
    </source>
</evidence>
<evidence type="ECO:0000259" key="9">
    <source>
        <dbReference type="PROSITE" id="PS51747"/>
    </source>
</evidence>
<organism evidence="10 11">
    <name type="scientific">Marinobacterium alkalitolerans</name>
    <dbReference type="NCBI Taxonomy" id="1542925"/>
    <lineage>
        <taxon>Bacteria</taxon>
        <taxon>Pseudomonadati</taxon>
        <taxon>Pseudomonadota</taxon>
        <taxon>Gammaproteobacteria</taxon>
        <taxon>Oceanospirillales</taxon>
        <taxon>Oceanospirillaceae</taxon>
        <taxon>Marinobacterium</taxon>
    </lineage>
</organism>
<feature type="binding site" evidence="8">
    <location>
        <position position="90"/>
    </location>
    <ligand>
        <name>Zn(2+)</name>
        <dbReference type="ChEBI" id="CHEBI:29105"/>
        <note>catalytic</note>
    </ligand>
</feature>
<dbReference type="GO" id="GO:0052717">
    <property type="term" value="F:tRNA-specific adenosine-34 deaminase activity"/>
    <property type="evidence" value="ECO:0007669"/>
    <property type="project" value="UniProtKB-EC"/>
</dbReference>
<keyword evidence="5 8" id="KW-0378">Hydrolase</keyword>
<dbReference type="RefSeq" id="WP_209287086.1">
    <property type="nucleotide sequence ID" value="NZ_JACVEW010000008.1"/>
</dbReference>
<dbReference type="Pfam" id="PF00383">
    <property type="entry name" value="dCMP_cyt_deam_1"/>
    <property type="match status" value="1"/>
</dbReference>
<evidence type="ECO:0000256" key="4">
    <source>
        <dbReference type="ARBA" id="ARBA00022723"/>
    </source>
</evidence>
<evidence type="ECO:0000256" key="7">
    <source>
        <dbReference type="ARBA" id="ARBA00048045"/>
    </source>
</evidence>
<dbReference type="Proteomes" id="UP000810171">
    <property type="component" value="Unassembled WGS sequence"/>
</dbReference>
<name>A0ABS3Z9T5_9GAMM</name>
<protein>
    <recommendedName>
        <fullName evidence="8">tRNA-specific adenosine deaminase</fullName>
        <ecNumber evidence="8">3.5.4.33</ecNumber>
    </recommendedName>
</protein>
<comment type="catalytic activity">
    <reaction evidence="7 8">
        <text>adenosine(34) in tRNA + H2O + H(+) = inosine(34) in tRNA + NH4(+)</text>
        <dbReference type="Rhea" id="RHEA:43168"/>
        <dbReference type="Rhea" id="RHEA-COMP:10373"/>
        <dbReference type="Rhea" id="RHEA-COMP:10374"/>
        <dbReference type="ChEBI" id="CHEBI:15377"/>
        <dbReference type="ChEBI" id="CHEBI:15378"/>
        <dbReference type="ChEBI" id="CHEBI:28938"/>
        <dbReference type="ChEBI" id="CHEBI:74411"/>
        <dbReference type="ChEBI" id="CHEBI:82852"/>
        <dbReference type="EC" id="3.5.4.33"/>
    </reaction>
</comment>
<evidence type="ECO:0000256" key="1">
    <source>
        <dbReference type="ARBA" id="ARBA00010669"/>
    </source>
</evidence>
<dbReference type="PANTHER" id="PTHR11079:SF202">
    <property type="entry name" value="TRNA-SPECIFIC ADENOSINE DEAMINASE"/>
    <property type="match status" value="1"/>
</dbReference>
<evidence type="ECO:0000256" key="6">
    <source>
        <dbReference type="ARBA" id="ARBA00022833"/>
    </source>
</evidence>
<reference evidence="10 11" key="1">
    <citation type="submission" date="2020-09" db="EMBL/GenBank/DDBJ databases">
        <authorList>
            <person name="Tanuku N.R.S."/>
        </authorList>
    </citation>
    <scope>NUCLEOTIDE SEQUENCE [LARGE SCALE GENOMIC DNA]</scope>
    <source>
        <strain evidence="10 11">AK62</strain>
    </source>
</reference>
<dbReference type="InterPro" id="IPR028883">
    <property type="entry name" value="tRNA_aden_deaminase"/>
</dbReference>
<dbReference type="PROSITE" id="PS51747">
    <property type="entry name" value="CYT_DCMP_DEAMINASES_2"/>
    <property type="match status" value="1"/>
</dbReference>
<dbReference type="Gene3D" id="3.40.140.10">
    <property type="entry name" value="Cytidine Deaminase, domain 2"/>
    <property type="match status" value="1"/>
</dbReference>
<dbReference type="SUPFAM" id="SSF53927">
    <property type="entry name" value="Cytidine deaminase-like"/>
    <property type="match status" value="1"/>
</dbReference>
<comment type="caution">
    <text evidence="10">The sequence shown here is derived from an EMBL/GenBank/DDBJ whole genome shotgun (WGS) entry which is preliminary data.</text>
</comment>
<evidence type="ECO:0000313" key="11">
    <source>
        <dbReference type="Proteomes" id="UP000810171"/>
    </source>
</evidence>
<keyword evidence="6 8" id="KW-0862">Zinc</keyword>
<comment type="subunit">
    <text evidence="2 8">Homodimer.</text>
</comment>
<dbReference type="NCBIfam" id="NF008113">
    <property type="entry name" value="PRK10860.1"/>
    <property type="match status" value="1"/>
</dbReference>
<keyword evidence="11" id="KW-1185">Reference proteome</keyword>
<dbReference type="PROSITE" id="PS00903">
    <property type="entry name" value="CYT_DCMP_DEAMINASES_1"/>
    <property type="match status" value="1"/>
</dbReference>
<evidence type="ECO:0000256" key="2">
    <source>
        <dbReference type="ARBA" id="ARBA00011738"/>
    </source>
</evidence>
<comment type="function">
    <text evidence="8">Catalyzes the deamination of adenosine to inosine at the wobble position 34 of tRNA(Arg2).</text>
</comment>
<feature type="active site" description="Proton donor" evidence="8">
    <location>
        <position position="59"/>
    </location>
</feature>